<evidence type="ECO:0000313" key="2">
    <source>
        <dbReference type="EMBL" id="MBI3627897.1"/>
    </source>
</evidence>
<sequence>MTAQTTVTALILERDGKVLVGRRASGSLQGKWELPGCKLEKGDLDPEAGLRRCLFVPPAVFCINLILSSS</sequence>
<organism evidence="2 3">
    <name type="scientific">Candidatus Sungiibacteriota bacterium</name>
    <dbReference type="NCBI Taxonomy" id="2750080"/>
    <lineage>
        <taxon>Bacteria</taxon>
        <taxon>Candidatus Sungiibacteriota</taxon>
    </lineage>
</organism>
<name>A0A9D6LSH0_9BACT</name>
<accession>A0A9D6LSH0</accession>
<dbReference type="InterPro" id="IPR015797">
    <property type="entry name" value="NUDIX_hydrolase-like_dom_sf"/>
</dbReference>
<dbReference type="Proteomes" id="UP000808388">
    <property type="component" value="Unassembled WGS sequence"/>
</dbReference>
<dbReference type="InterPro" id="IPR000086">
    <property type="entry name" value="NUDIX_hydrolase_dom"/>
</dbReference>
<dbReference type="AlphaFoldDB" id="A0A9D6LSH0"/>
<evidence type="ECO:0000259" key="1">
    <source>
        <dbReference type="Pfam" id="PF00293"/>
    </source>
</evidence>
<comment type="caution">
    <text evidence="2">The sequence shown here is derived from an EMBL/GenBank/DDBJ whole genome shotgun (WGS) entry which is preliminary data.</text>
</comment>
<protein>
    <submittedName>
        <fullName evidence="2">NUDIX domain-containing protein</fullName>
    </submittedName>
</protein>
<dbReference type="Pfam" id="PF00293">
    <property type="entry name" value="NUDIX"/>
    <property type="match status" value="1"/>
</dbReference>
<gene>
    <name evidence="2" type="ORF">HY220_04130</name>
</gene>
<dbReference type="SUPFAM" id="SSF55811">
    <property type="entry name" value="Nudix"/>
    <property type="match status" value="1"/>
</dbReference>
<reference evidence="2" key="1">
    <citation type="submission" date="2020-07" db="EMBL/GenBank/DDBJ databases">
        <title>Huge and variable diversity of episymbiotic CPR bacteria and DPANN archaea in groundwater ecosystems.</title>
        <authorList>
            <person name="He C.Y."/>
            <person name="Keren R."/>
            <person name="Whittaker M."/>
            <person name="Farag I.F."/>
            <person name="Doudna J."/>
            <person name="Cate J.H.D."/>
            <person name="Banfield J.F."/>
        </authorList>
    </citation>
    <scope>NUCLEOTIDE SEQUENCE</scope>
    <source>
        <strain evidence="2">NC_groundwater_972_Pr1_S-0.2um_49_27</strain>
    </source>
</reference>
<dbReference type="Gene3D" id="3.90.79.10">
    <property type="entry name" value="Nucleoside Triphosphate Pyrophosphohydrolase"/>
    <property type="match status" value="1"/>
</dbReference>
<evidence type="ECO:0000313" key="3">
    <source>
        <dbReference type="Proteomes" id="UP000808388"/>
    </source>
</evidence>
<dbReference type="EMBL" id="JACQCQ010000013">
    <property type="protein sequence ID" value="MBI3627897.1"/>
    <property type="molecule type" value="Genomic_DNA"/>
</dbReference>
<feature type="domain" description="Nudix hydrolase" evidence="1">
    <location>
        <begin position="4"/>
        <end position="52"/>
    </location>
</feature>
<proteinExistence type="predicted"/>